<feature type="region of interest" description="Disordered" evidence="2">
    <location>
        <begin position="462"/>
        <end position="634"/>
    </location>
</feature>
<feature type="domain" description="Rho-GAP" evidence="3">
    <location>
        <begin position="264"/>
        <end position="459"/>
    </location>
</feature>
<proteinExistence type="predicted"/>
<dbReference type="VEuPathDB" id="FungiDB:CC1G_03647"/>
<dbReference type="InParanoid" id="A8N1V4"/>
<dbReference type="RefSeq" id="XP_001828853.2">
    <property type="nucleotide sequence ID" value="XM_001828801.2"/>
</dbReference>
<dbReference type="HOGENOM" id="CLU_008682_1_1_1"/>
<feature type="compositionally biased region" description="Polar residues" evidence="2">
    <location>
        <begin position="34"/>
        <end position="49"/>
    </location>
</feature>
<protein>
    <recommendedName>
        <fullName evidence="3">Rho-GAP domain-containing protein</fullName>
    </recommendedName>
</protein>
<dbReference type="OrthoDB" id="79452at2759"/>
<evidence type="ECO:0000256" key="1">
    <source>
        <dbReference type="ARBA" id="ARBA00022468"/>
    </source>
</evidence>
<evidence type="ECO:0000313" key="5">
    <source>
        <dbReference type="Proteomes" id="UP000001861"/>
    </source>
</evidence>
<dbReference type="GeneID" id="6005279"/>
<dbReference type="PANTHER" id="PTHR23176">
    <property type="entry name" value="RHO/RAC/CDC GTPASE-ACTIVATING PROTEIN"/>
    <property type="match status" value="1"/>
</dbReference>
<accession>A8N1V4</accession>
<dbReference type="KEGG" id="cci:CC1G_03647"/>
<dbReference type="InterPro" id="IPR050729">
    <property type="entry name" value="Rho-GAP"/>
</dbReference>
<evidence type="ECO:0000256" key="2">
    <source>
        <dbReference type="SAM" id="MobiDB-lite"/>
    </source>
</evidence>
<dbReference type="Gene3D" id="1.10.555.10">
    <property type="entry name" value="Rho GTPase activation protein"/>
    <property type="match status" value="1"/>
</dbReference>
<evidence type="ECO:0000313" key="4">
    <source>
        <dbReference type="EMBL" id="EAU92860.2"/>
    </source>
</evidence>
<gene>
    <name evidence="4" type="ORF">CC1G_03647</name>
</gene>
<feature type="compositionally biased region" description="Low complexity" evidence="2">
    <location>
        <begin position="551"/>
        <end position="566"/>
    </location>
</feature>
<dbReference type="Proteomes" id="UP000001861">
    <property type="component" value="Unassembled WGS sequence"/>
</dbReference>
<dbReference type="InterPro" id="IPR008936">
    <property type="entry name" value="Rho_GTPase_activation_prot"/>
</dbReference>
<dbReference type="SUPFAM" id="SSF48350">
    <property type="entry name" value="GTPase activation domain, GAP"/>
    <property type="match status" value="1"/>
</dbReference>
<dbReference type="GO" id="GO:0007165">
    <property type="term" value="P:signal transduction"/>
    <property type="evidence" value="ECO:0007669"/>
    <property type="project" value="InterPro"/>
</dbReference>
<name>A8N1V4_COPC7</name>
<keyword evidence="1" id="KW-0343">GTPase activation</keyword>
<dbReference type="InterPro" id="IPR000198">
    <property type="entry name" value="RhoGAP_dom"/>
</dbReference>
<feature type="region of interest" description="Disordered" evidence="2">
    <location>
        <begin position="1"/>
        <end position="86"/>
    </location>
</feature>
<feature type="compositionally biased region" description="Basic and acidic residues" evidence="2">
    <location>
        <begin position="12"/>
        <end position="22"/>
    </location>
</feature>
<dbReference type="GO" id="GO:0005096">
    <property type="term" value="F:GTPase activator activity"/>
    <property type="evidence" value="ECO:0007669"/>
    <property type="project" value="UniProtKB-KW"/>
</dbReference>
<dbReference type="Pfam" id="PF00620">
    <property type="entry name" value="RhoGAP"/>
    <property type="match status" value="1"/>
</dbReference>
<dbReference type="CDD" id="cd00159">
    <property type="entry name" value="RhoGAP"/>
    <property type="match status" value="1"/>
</dbReference>
<dbReference type="PROSITE" id="PS50238">
    <property type="entry name" value="RHOGAP"/>
    <property type="match status" value="1"/>
</dbReference>
<dbReference type="AlphaFoldDB" id="A8N1V4"/>
<reference evidence="4 5" key="1">
    <citation type="journal article" date="2010" name="Proc. Natl. Acad. Sci. U.S.A.">
        <title>Insights into evolution of multicellular fungi from the assembled chromosomes of the mushroom Coprinopsis cinerea (Coprinus cinereus).</title>
        <authorList>
            <person name="Stajich J.E."/>
            <person name="Wilke S.K."/>
            <person name="Ahren D."/>
            <person name="Au C.H."/>
            <person name="Birren B.W."/>
            <person name="Borodovsky M."/>
            <person name="Burns C."/>
            <person name="Canback B."/>
            <person name="Casselton L.A."/>
            <person name="Cheng C.K."/>
            <person name="Deng J."/>
            <person name="Dietrich F.S."/>
            <person name="Fargo D.C."/>
            <person name="Farman M.L."/>
            <person name="Gathman A.C."/>
            <person name="Goldberg J."/>
            <person name="Guigo R."/>
            <person name="Hoegger P.J."/>
            <person name="Hooker J.B."/>
            <person name="Huggins A."/>
            <person name="James T.Y."/>
            <person name="Kamada T."/>
            <person name="Kilaru S."/>
            <person name="Kodira C."/>
            <person name="Kues U."/>
            <person name="Kupfer D."/>
            <person name="Kwan H.S."/>
            <person name="Lomsadze A."/>
            <person name="Li W."/>
            <person name="Lilly W.W."/>
            <person name="Ma L.J."/>
            <person name="Mackey A.J."/>
            <person name="Manning G."/>
            <person name="Martin F."/>
            <person name="Muraguchi H."/>
            <person name="Natvig D.O."/>
            <person name="Palmerini H."/>
            <person name="Ramesh M.A."/>
            <person name="Rehmeyer C.J."/>
            <person name="Roe B.A."/>
            <person name="Shenoy N."/>
            <person name="Stanke M."/>
            <person name="Ter-Hovhannisyan V."/>
            <person name="Tunlid A."/>
            <person name="Velagapudi R."/>
            <person name="Vision T.J."/>
            <person name="Zeng Q."/>
            <person name="Zolan M.E."/>
            <person name="Pukkila P.J."/>
        </authorList>
    </citation>
    <scope>NUCLEOTIDE SEQUENCE [LARGE SCALE GENOMIC DNA]</scope>
    <source>
        <strain evidence="5">Okayama-7 / 130 / ATCC MYA-4618 / FGSC 9003</strain>
    </source>
</reference>
<dbReference type="SMART" id="SM00324">
    <property type="entry name" value="RhoGAP"/>
    <property type="match status" value="1"/>
</dbReference>
<dbReference type="GO" id="GO:0005737">
    <property type="term" value="C:cytoplasm"/>
    <property type="evidence" value="ECO:0007669"/>
    <property type="project" value="TreeGrafter"/>
</dbReference>
<feature type="compositionally biased region" description="Low complexity" evidence="2">
    <location>
        <begin position="69"/>
        <end position="83"/>
    </location>
</feature>
<dbReference type="eggNOG" id="KOG1450">
    <property type="taxonomic scope" value="Eukaryota"/>
</dbReference>
<evidence type="ECO:0000259" key="3">
    <source>
        <dbReference type="PROSITE" id="PS50238"/>
    </source>
</evidence>
<dbReference type="PANTHER" id="PTHR23176:SF134">
    <property type="entry name" value="RHO-TYPE GTPASE-ACTIVATING PROTEIN"/>
    <property type="match status" value="1"/>
</dbReference>
<comment type="caution">
    <text evidence="4">The sequence shown here is derived from an EMBL/GenBank/DDBJ whole genome shotgun (WGS) entry which is preliminary data.</text>
</comment>
<dbReference type="STRING" id="240176.A8N1V4"/>
<organism evidence="4 5">
    <name type="scientific">Coprinopsis cinerea (strain Okayama-7 / 130 / ATCC MYA-4618 / FGSC 9003)</name>
    <name type="common">Inky cap fungus</name>
    <name type="synonym">Hormographiella aspergillata</name>
    <dbReference type="NCBI Taxonomy" id="240176"/>
    <lineage>
        <taxon>Eukaryota</taxon>
        <taxon>Fungi</taxon>
        <taxon>Dikarya</taxon>
        <taxon>Basidiomycota</taxon>
        <taxon>Agaricomycotina</taxon>
        <taxon>Agaricomycetes</taxon>
        <taxon>Agaricomycetidae</taxon>
        <taxon>Agaricales</taxon>
        <taxon>Agaricineae</taxon>
        <taxon>Psathyrellaceae</taxon>
        <taxon>Coprinopsis</taxon>
    </lineage>
</organism>
<sequence length="634" mass="70367">MLPRLKNRYTKKFSEVEEEKRSNALPPLTPAQSPPDSNINPHSRSNPNLPSRPVVTGPQPLRALDRRPSASAPRNRSPSSSGALSDLAHHGKKHINQLIGGFLEKGGVKETLSGVREHQALRTVRAKREADEADKEYRKGVHWLETLRLRRTKILESGYKVSSDACHFIISARTPPQSLEMFVEESATAVKKVLERYTDHLTATYSTQSHLCAHARTYVDRISPERDLVKLKANIPRSLASAIPEPILYEHGQVGECNDLIFGFSLVDYATAKGLGEREIPKIVRLCIEEIDRRGLDSEGIYRVSGRHAVVQALQHDIEKDESEFQFTPKDDIYAVASLLKLYLRELPEPLFKFSWQDRVQHTLDRAEHVANNFMLLRSKIRRLPSVHQATLRALIEHLSRVVARSEKNKMDPKNVAIVFGGVIFGDGDEMPKGGDLLSMQSVKDTVMEDLIIHVNKIFGDNEQSGGPYSPPLPPTPATEAPIPQYYGSKSTKVASVPPGNNHPGSPQDFTPRLPPRPTNSIHPSARNAGSPIKPRADPLPIPIQRDMSIDEFSIPPSPSDISTSLDTDEDIALHTRETTSSSTGTESGEKKRSTPPSPQKYPFPSTQTPGSTPSKNRTELPGNTSPKDTDPFR</sequence>
<feature type="compositionally biased region" description="Basic residues" evidence="2">
    <location>
        <begin position="1"/>
        <end position="11"/>
    </location>
</feature>
<feature type="compositionally biased region" description="Polar residues" evidence="2">
    <location>
        <begin position="605"/>
        <end position="627"/>
    </location>
</feature>
<keyword evidence="5" id="KW-1185">Reference proteome</keyword>
<dbReference type="EMBL" id="AACS02000001">
    <property type="protein sequence ID" value="EAU92860.2"/>
    <property type="molecule type" value="Genomic_DNA"/>
</dbReference>
<dbReference type="OMA" id="TERIHAM"/>